<dbReference type="PANTHER" id="PTHR23033">
    <property type="entry name" value="BETA1,3-GALACTOSYLTRANSFERASE"/>
    <property type="match status" value="1"/>
</dbReference>
<feature type="transmembrane region" description="Helical" evidence="7">
    <location>
        <begin position="21"/>
        <end position="45"/>
    </location>
</feature>
<dbReference type="KEGG" id="tps:THAPS_10774"/>
<evidence type="ECO:0000256" key="4">
    <source>
        <dbReference type="ARBA" id="ARBA00022968"/>
    </source>
</evidence>
<dbReference type="Proteomes" id="UP000001449">
    <property type="component" value="Chromosome 18"/>
</dbReference>
<organism evidence="8 9">
    <name type="scientific">Thalassiosira pseudonana</name>
    <name type="common">Marine diatom</name>
    <name type="synonym">Cyclotella nana</name>
    <dbReference type="NCBI Taxonomy" id="35128"/>
    <lineage>
        <taxon>Eukaryota</taxon>
        <taxon>Sar</taxon>
        <taxon>Stramenopiles</taxon>
        <taxon>Ochrophyta</taxon>
        <taxon>Bacillariophyta</taxon>
        <taxon>Coscinodiscophyceae</taxon>
        <taxon>Thalassiosirophycidae</taxon>
        <taxon>Thalassiosirales</taxon>
        <taxon>Thalassiosiraceae</taxon>
        <taxon>Thalassiosira</taxon>
    </lineage>
</organism>
<dbReference type="InterPro" id="IPR026050">
    <property type="entry name" value="C1GALT1/C1GALT1_chp1"/>
</dbReference>
<dbReference type="GeneID" id="7450925"/>
<dbReference type="GO" id="GO:0016020">
    <property type="term" value="C:membrane"/>
    <property type="evidence" value="ECO:0007669"/>
    <property type="project" value="UniProtKB-SubCell"/>
</dbReference>
<reference evidence="8 9" key="1">
    <citation type="journal article" date="2004" name="Science">
        <title>The genome of the diatom Thalassiosira pseudonana: ecology, evolution, and metabolism.</title>
        <authorList>
            <person name="Armbrust E.V."/>
            <person name="Berges J.A."/>
            <person name="Bowler C."/>
            <person name="Green B.R."/>
            <person name="Martinez D."/>
            <person name="Putnam N.H."/>
            <person name="Zhou S."/>
            <person name="Allen A.E."/>
            <person name="Apt K.E."/>
            <person name="Bechner M."/>
            <person name="Brzezinski M.A."/>
            <person name="Chaal B.K."/>
            <person name="Chiovitti A."/>
            <person name="Davis A.K."/>
            <person name="Demarest M.S."/>
            <person name="Detter J.C."/>
            <person name="Glavina T."/>
            <person name="Goodstein D."/>
            <person name="Hadi M.Z."/>
            <person name="Hellsten U."/>
            <person name="Hildebrand M."/>
            <person name="Jenkins B.D."/>
            <person name="Jurka J."/>
            <person name="Kapitonov V.V."/>
            <person name="Kroger N."/>
            <person name="Lau W.W."/>
            <person name="Lane T.W."/>
            <person name="Larimer F.W."/>
            <person name="Lippmeier J.C."/>
            <person name="Lucas S."/>
            <person name="Medina M."/>
            <person name="Montsant A."/>
            <person name="Obornik M."/>
            <person name="Parker M.S."/>
            <person name="Palenik B."/>
            <person name="Pazour G.J."/>
            <person name="Richardson P.M."/>
            <person name="Rynearson T.A."/>
            <person name="Saito M.A."/>
            <person name="Schwartz D.C."/>
            <person name="Thamatrakoln K."/>
            <person name="Valentin K."/>
            <person name="Vardi A."/>
            <person name="Wilkerson F.P."/>
            <person name="Rokhsar D.S."/>
        </authorList>
    </citation>
    <scope>NUCLEOTIDE SEQUENCE [LARGE SCALE GENOMIC DNA]</scope>
    <source>
        <strain evidence="8 9">CCMP1335</strain>
    </source>
</reference>
<evidence type="ECO:0000256" key="7">
    <source>
        <dbReference type="SAM" id="Phobius"/>
    </source>
</evidence>
<dbReference type="Gene3D" id="3.90.550.50">
    <property type="match status" value="1"/>
</dbReference>
<evidence type="ECO:0000256" key="5">
    <source>
        <dbReference type="ARBA" id="ARBA00022989"/>
    </source>
</evidence>
<comment type="subcellular location">
    <subcellularLocation>
        <location evidence="1">Membrane</location>
        <topology evidence="1">Single-pass type II membrane protein</topology>
    </subcellularLocation>
</comment>
<keyword evidence="9" id="KW-1185">Reference proteome</keyword>
<gene>
    <name evidence="8" type="ORF">THAPS_10774</name>
</gene>
<dbReference type="STRING" id="35128.B5YLG6"/>
<keyword evidence="5 7" id="KW-1133">Transmembrane helix</keyword>
<proteinExistence type="inferred from homology"/>
<dbReference type="AlphaFoldDB" id="B5YLG6"/>
<reference evidence="8 9" key="2">
    <citation type="journal article" date="2008" name="Nature">
        <title>The Phaeodactylum genome reveals the evolutionary history of diatom genomes.</title>
        <authorList>
            <person name="Bowler C."/>
            <person name="Allen A.E."/>
            <person name="Badger J.H."/>
            <person name="Grimwood J."/>
            <person name="Jabbari K."/>
            <person name="Kuo A."/>
            <person name="Maheswari U."/>
            <person name="Martens C."/>
            <person name="Maumus F."/>
            <person name="Otillar R.P."/>
            <person name="Rayko E."/>
            <person name="Salamov A."/>
            <person name="Vandepoele K."/>
            <person name="Beszteri B."/>
            <person name="Gruber A."/>
            <person name="Heijde M."/>
            <person name="Katinka M."/>
            <person name="Mock T."/>
            <person name="Valentin K."/>
            <person name="Verret F."/>
            <person name="Berges J.A."/>
            <person name="Brownlee C."/>
            <person name="Cadoret J.P."/>
            <person name="Chiovitti A."/>
            <person name="Choi C.J."/>
            <person name="Coesel S."/>
            <person name="De Martino A."/>
            <person name="Detter J.C."/>
            <person name="Durkin C."/>
            <person name="Falciatore A."/>
            <person name="Fournet J."/>
            <person name="Haruta M."/>
            <person name="Huysman M.J."/>
            <person name="Jenkins B.D."/>
            <person name="Jiroutova K."/>
            <person name="Jorgensen R.E."/>
            <person name="Joubert Y."/>
            <person name="Kaplan A."/>
            <person name="Kroger N."/>
            <person name="Kroth P.G."/>
            <person name="La Roche J."/>
            <person name="Lindquist E."/>
            <person name="Lommer M."/>
            <person name="Martin-Jezequel V."/>
            <person name="Lopez P.J."/>
            <person name="Lucas S."/>
            <person name="Mangogna M."/>
            <person name="McGinnis K."/>
            <person name="Medlin L.K."/>
            <person name="Montsant A."/>
            <person name="Oudot-Le Secq M.P."/>
            <person name="Napoli C."/>
            <person name="Obornik M."/>
            <person name="Parker M.S."/>
            <person name="Petit J.L."/>
            <person name="Porcel B.M."/>
            <person name="Poulsen N."/>
            <person name="Robison M."/>
            <person name="Rychlewski L."/>
            <person name="Rynearson T.A."/>
            <person name="Schmutz J."/>
            <person name="Shapiro H."/>
            <person name="Siaut M."/>
            <person name="Stanley M."/>
            <person name="Sussman M.R."/>
            <person name="Taylor A.R."/>
            <person name="Vardi A."/>
            <person name="von Dassow P."/>
            <person name="Vyverman W."/>
            <person name="Willis A."/>
            <person name="Wyrwicz L.S."/>
            <person name="Rokhsar D.S."/>
            <person name="Weissenbach J."/>
            <person name="Armbrust E.V."/>
            <person name="Green B.R."/>
            <person name="Van de Peer Y."/>
            <person name="Grigoriev I.V."/>
        </authorList>
    </citation>
    <scope>NUCLEOTIDE SEQUENCE [LARGE SCALE GENOMIC DNA]</scope>
    <source>
        <strain evidence="8 9">CCMP1335</strain>
    </source>
</reference>
<dbReference type="PANTHER" id="PTHR23033:SF14">
    <property type="entry name" value="GLYCOPROTEIN-N-ACETYLGALACTOSAMINE 3-BETA-GALACTOSYLTRANSFERASE 1-RELATED"/>
    <property type="match status" value="1"/>
</dbReference>
<sequence length="414" mass="47913">MAPPSAPIRRINNGPTNKAKISLVHIFFVTLIAISIALSGLALHLSRQLTSSHQDGSTSVIASGEAGAVESNTDSVAKRNNNNSGKYAQDRVYCMVPFIWNEGVYHAIMQSWGRRCDVINFFTDTIVGSKLTGDKITETDEGYKPYWEYPVGTFPQNVVFINMTRAWNDCTEGEGKEKKVCRHIWEKMWRSWVFVEENHLDQAEWFCKVDYDTFFFPDNVKYYVRDYKKWDPFNEYHYFGQKIQHRNPMREPMIAGATACWSHKTLHDIAEVYRNMPKGFKGGERGKCEDRAKATEEATTSLCLKRHLDVDAEAARDDQLREYVTIEKIKNVLTWNRTEQGEWWYWKGKPEGSGQMEECCAIRPIGLHKYKLPTEILEMEAQFFGELGNKDYNRLDARTKRYVDKVRKAMGTDL</sequence>
<dbReference type="eggNOG" id="KOG2246">
    <property type="taxonomic scope" value="Eukaryota"/>
</dbReference>
<keyword evidence="6 7" id="KW-0472">Membrane</keyword>
<evidence type="ECO:0000313" key="8">
    <source>
        <dbReference type="EMBL" id="ACI64226.1"/>
    </source>
</evidence>
<evidence type="ECO:0000313" key="9">
    <source>
        <dbReference type="Proteomes" id="UP000001449"/>
    </source>
</evidence>
<comment type="similarity">
    <text evidence="2">Belongs to the glycosyltransferase 31 family. Beta3-Gal-T subfamily.</text>
</comment>
<accession>B5YLG6</accession>
<evidence type="ECO:0000256" key="3">
    <source>
        <dbReference type="ARBA" id="ARBA00022692"/>
    </source>
</evidence>
<dbReference type="RefSeq" id="XP_002295509.1">
    <property type="nucleotide sequence ID" value="XM_002295473.1"/>
</dbReference>
<protein>
    <submittedName>
        <fullName evidence="8">Uncharacterized protein</fullName>
    </submittedName>
</protein>
<keyword evidence="4" id="KW-0735">Signal-anchor</keyword>
<evidence type="ECO:0000256" key="2">
    <source>
        <dbReference type="ARBA" id="ARBA00006462"/>
    </source>
</evidence>
<keyword evidence="3 7" id="KW-0812">Transmembrane</keyword>
<evidence type="ECO:0000256" key="1">
    <source>
        <dbReference type="ARBA" id="ARBA00004606"/>
    </source>
</evidence>
<dbReference type="FunFam" id="3.90.550.50:FF:000098">
    <property type="entry name" value="Predicted protein"/>
    <property type="match status" value="1"/>
</dbReference>
<dbReference type="HOGENOM" id="CLU_585963_0_0_1"/>
<evidence type="ECO:0000256" key="6">
    <source>
        <dbReference type="ARBA" id="ARBA00023136"/>
    </source>
</evidence>
<dbReference type="PaxDb" id="35128-Thaps10774"/>
<dbReference type="OMA" id="EECCAIR"/>
<dbReference type="EMBL" id="CP001159">
    <property type="protein sequence ID" value="ACI64226.1"/>
    <property type="molecule type" value="Genomic_DNA"/>
</dbReference>
<dbReference type="GO" id="GO:0016263">
    <property type="term" value="F:glycoprotein-N-acetylgalactosamine 3-beta-galactosyltransferase activity"/>
    <property type="evidence" value="ECO:0000318"/>
    <property type="project" value="GO_Central"/>
</dbReference>
<dbReference type="InParanoid" id="B5YLG6"/>
<name>B5YLG6_THAPS</name>